<evidence type="ECO:0000313" key="25">
    <source>
        <dbReference type="EMBL" id="KOC64474.1"/>
    </source>
</evidence>
<accession>A0A0L7R0U7</accession>
<dbReference type="InterPro" id="IPR000086">
    <property type="entry name" value="NUDIX_hydrolase_dom"/>
</dbReference>
<dbReference type="PROSITE" id="PS51462">
    <property type="entry name" value="NUDIX"/>
    <property type="match status" value="1"/>
</dbReference>
<gene>
    <name evidence="25" type="ORF">WH47_01058</name>
</gene>
<comment type="function">
    <text evidence="23">Oxidized purine nucleoside triphosphate hydrolase which is a prominent sanitizer of the oxidized nucleotide pool. Catalyzes the hydrolysis of 2-oxo-dATP (2-hydroxy-dATP) into 2-oxo-dAMP. Also has a significant hydrolase activity toward 2-oxo-ATP, 8-oxo-dGTP and 8-oxo-dATP. Through the hydrolysis of oxidized purine nucleoside triphosphates, prevents their incorporation into DNA and the subsequent transversions A:T to C:G and G:C to T:A. Also catalyzes the hydrolysis of methylated purine nucleoside triphosphate preventing their integration into DNA. Through this antimutagenic activity protects cells from oxidative stress.</text>
</comment>
<sequence length="162" mass="19149">SKRKIFSLIFIRKTEEILLGLKKRGFGENKWGGFGGKVESGESILQGAMRELKEECGLSAQELKKVGILYFEFEDNKDLLEVHVFETYKYCGKVIESEEMRPKWYNLKDIPFKQMWPDDEYWFPYMLQGELFKGYFLYRGQDLILKHNIETVEELPTVDHTS</sequence>
<dbReference type="PANTHER" id="PTHR43758:SF2">
    <property type="entry name" value="OXIDIZED PURINE NUCLEOSIDE TRIPHOSPHATE HYDROLASE"/>
    <property type="match status" value="1"/>
</dbReference>
<dbReference type="InterPro" id="IPR020084">
    <property type="entry name" value="NUDIX_hydrolase_CS"/>
</dbReference>
<organism evidence="25 26">
    <name type="scientific">Habropoda laboriosa</name>
    <dbReference type="NCBI Taxonomy" id="597456"/>
    <lineage>
        <taxon>Eukaryota</taxon>
        <taxon>Metazoa</taxon>
        <taxon>Ecdysozoa</taxon>
        <taxon>Arthropoda</taxon>
        <taxon>Hexapoda</taxon>
        <taxon>Insecta</taxon>
        <taxon>Pterygota</taxon>
        <taxon>Neoptera</taxon>
        <taxon>Endopterygota</taxon>
        <taxon>Hymenoptera</taxon>
        <taxon>Apocrita</taxon>
        <taxon>Aculeata</taxon>
        <taxon>Apoidea</taxon>
        <taxon>Anthophila</taxon>
        <taxon>Apidae</taxon>
        <taxon>Habropoda</taxon>
    </lineage>
</organism>
<evidence type="ECO:0000256" key="18">
    <source>
        <dbReference type="ARBA" id="ARBA00031927"/>
    </source>
</evidence>
<dbReference type="GO" id="GO:0005634">
    <property type="term" value="C:nucleus"/>
    <property type="evidence" value="ECO:0007669"/>
    <property type="project" value="UniProtKB-SubCell"/>
</dbReference>
<comment type="catalytic activity">
    <reaction evidence="21">
        <text>O(6)-methyl-dGTP + H2O = O(6)-methyl-dGMP + diphosphate + H(+)</text>
        <dbReference type="Rhea" id="RHEA:67600"/>
        <dbReference type="ChEBI" id="CHEBI:15377"/>
        <dbReference type="ChEBI" id="CHEBI:15378"/>
        <dbReference type="ChEBI" id="CHEBI:33019"/>
        <dbReference type="ChEBI" id="CHEBI:169974"/>
        <dbReference type="ChEBI" id="CHEBI:169975"/>
    </reaction>
    <physiologicalReaction direction="left-to-right" evidence="21">
        <dbReference type="Rhea" id="RHEA:67601"/>
    </physiologicalReaction>
</comment>
<feature type="domain" description="Nudix hydrolase" evidence="24">
    <location>
        <begin position="1"/>
        <end position="131"/>
    </location>
</feature>
<comment type="similarity">
    <text evidence="3">Belongs to the Nudix hydrolase family.</text>
</comment>
<dbReference type="Proteomes" id="UP000053825">
    <property type="component" value="Unassembled WGS sequence"/>
</dbReference>
<dbReference type="PRINTS" id="PR01403">
    <property type="entry name" value="8OXTPHPHTASE"/>
</dbReference>
<dbReference type="EMBL" id="KQ414669">
    <property type="protein sequence ID" value="KOC64474.1"/>
    <property type="molecule type" value="Genomic_DNA"/>
</dbReference>
<name>A0A0L7R0U7_9HYME</name>
<evidence type="ECO:0000256" key="10">
    <source>
        <dbReference type="ARBA" id="ARBA00024459"/>
    </source>
</evidence>
<keyword evidence="6" id="KW-0378">Hydrolase</keyword>
<dbReference type="STRING" id="597456.A0A0L7R0U7"/>
<dbReference type="InterPro" id="IPR003563">
    <property type="entry name" value="8ODP"/>
</dbReference>
<dbReference type="EC" id="3.6.1.56" evidence="13"/>
<keyword evidence="7" id="KW-0460">Magnesium</keyword>
<evidence type="ECO:0000256" key="4">
    <source>
        <dbReference type="ARBA" id="ARBA00011245"/>
    </source>
</evidence>
<proteinExistence type="inferred from homology"/>
<keyword evidence="8" id="KW-0539">Nucleus</keyword>
<evidence type="ECO:0000256" key="11">
    <source>
        <dbReference type="ARBA" id="ARBA00024486"/>
    </source>
</evidence>
<evidence type="ECO:0000256" key="15">
    <source>
        <dbReference type="ARBA" id="ARBA00029673"/>
    </source>
</evidence>
<dbReference type="GO" id="GO:0042262">
    <property type="term" value="P:DNA protection"/>
    <property type="evidence" value="ECO:0007669"/>
    <property type="project" value="InterPro"/>
</dbReference>
<comment type="cofactor">
    <cofactor evidence="1">
        <name>Mg(2+)</name>
        <dbReference type="ChEBI" id="CHEBI:18420"/>
    </cofactor>
</comment>
<comment type="catalytic activity">
    <reaction evidence="12">
        <text>2-oxo-ATP + H2O = 2-oxo-AMP + diphosphate + H(+)</text>
        <dbReference type="Rhea" id="RHEA:67392"/>
        <dbReference type="ChEBI" id="CHEBI:15377"/>
        <dbReference type="ChEBI" id="CHEBI:15378"/>
        <dbReference type="ChEBI" id="CHEBI:33019"/>
        <dbReference type="ChEBI" id="CHEBI:71395"/>
        <dbReference type="ChEBI" id="CHEBI:172878"/>
    </reaction>
    <physiologicalReaction direction="left-to-right" evidence="12">
        <dbReference type="Rhea" id="RHEA:67393"/>
    </physiologicalReaction>
</comment>
<evidence type="ECO:0000313" key="26">
    <source>
        <dbReference type="Proteomes" id="UP000053825"/>
    </source>
</evidence>
<comment type="subcellular location">
    <subcellularLocation>
        <location evidence="2">Nucleus</location>
    </subcellularLocation>
</comment>
<evidence type="ECO:0000256" key="2">
    <source>
        <dbReference type="ARBA" id="ARBA00004123"/>
    </source>
</evidence>
<evidence type="ECO:0000256" key="8">
    <source>
        <dbReference type="ARBA" id="ARBA00023242"/>
    </source>
</evidence>
<comment type="catalytic activity">
    <reaction evidence="10">
        <text>2-oxo-dATP + H2O = 2-oxo-dAMP + diphosphate + H(+)</text>
        <dbReference type="Rhea" id="RHEA:31583"/>
        <dbReference type="ChEBI" id="CHEBI:15377"/>
        <dbReference type="ChEBI" id="CHEBI:15378"/>
        <dbReference type="ChEBI" id="CHEBI:33019"/>
        <dbReference type="ChEBI" id="CHEBI:63212"/>
        <dbReference type="ChEBI" id="CHEBI:77897"/>
        <dbReference type="EC" id="3.6.1.56"/>
    </reaction>
    <physiologicalReaction direction="left-to-right" evidence="10">
        <dbReference type="Rhea" id="RHEA:31584"/>
    </physiologicalReaction>
</comment>
<evidence type="ECO:0000256" key="17">
    <source>
        <dbReference type="ARBA" id="ARBA00030682"/>
    </source>
</evidence>
<comment type="subunit">
    <text evidence="4">Monomer.</text>
</comment>
<reference evidence="25 26" key="1">
    <citation type="submission" date="2015-07" db="EMBL/GenBank/DDBJ databases">
        <title>The genome of Habropoda laboriosa.</title>
        <authorList>
            <person name="Pan H."/>
            <person name="Kapheim K."/>
        </authorList>
    </citation>
    <scope>NUCLEOTIDE SEQUENCE [LARGE SCALE GENOMIC DNA]</scope>
    <source>
        <strain evidence="25">0110345459</strain>
    </source>
</reference>
<evidence type="ECO:0000256" key="12">
    <source>
        <dbReference type="ARBA" id="ARBA00024596"/>
    </source>
</evidence>
<evidence type="ECO:0000256" key="16">
    <source>
        <dbReference type="ARBA" id="ARBA00030634"/>
    </source>
</evidence>
<evidence type="ECO:0000259" key="24">
    <source>
        <dbReference type="PROSITE" id="PS51462"/>
    </source>
</evidence>
<comment type="catalytic activity">
    <reaction evidence="22">
        <text>N(6)-methyl-dATP + H2O = N(6)-methyl-dAMP + diphosphate + H(+)</text>
        <dbReference type="Rhea" id="RHEA:67604"/>
        <dbReference type="ChEBI" id="CHEBI:15377"/>
        <dbReference type="ChEBI" id="CHEBI:15378"/>
        <dbReference type="ChEBI" id="CHEBI:33019"/>
        <dbReference type="ChEBI" id="CHEBI:169976"/>
        <dbReference type="ChEBI" id="CHEBI:172872"/>
    </reaction>
    <physiologicalReaction direction="left-to-right" evidence="22">
        <dbReference type="Rhea" id="RHEA:67605"/>
    </physiologicalReaction>
</comment>
<evidence type="ECO:0000256" key="22">
    <source>
        <dbReference type="ARBA" id="ARBA00049032"/>
    </source>
</evidence>
<evidence type="ECO:0000256" key="13">
    <source>
        <dbReference type="ARBA" id="ARBA00026103"/>
    </source>
</evidence>
<dbReference type="Pfam" id="PF00293">
    <property type="entry name" value="NUDIX"/>
    <property type="match status" value="1"/>
</dbReference>
<evidence type="ECO:0000256" key="7">
    <source>
        <dbReference type="ARBA" id="ARBA00022842"/>
    </source>
</evidence>
<comment type="catalytic activity">
    <reaction evidence="9">
        <text>8-oxo-dATP + H2O = 8-oxo-dAMP + diphosphate + H(+)</text>
        <dbReference type="Rhea" id="RHEA:65396"/>
        <dbReference type="ChEBI" id="CHEBI:15377"/>
        <dbReference type="ChEBI" id="CHEBI:15378"/>
        <dbReference type="ChEBI" id="CHEBI:33019"/>
        <dbReference type="ChEBI" id="CHEBI:71361"/>
        <dbReference type="ChEBI" id="CHEBI:172871"/>
    </reaction>
    <physiologicalReaction direction="left-to-right" evidence="9">
        <dbReference type="Rhea" id="RHEA:65397"/>
    </physiologicalReaction>
</comment>
<evidence type="ECO:0000256" key="6">
    <source>
        <dbReference type="ARBA" id="ARBA00022801"/>
    </source>
</evidence>
<comment type="catalytic activity">
    <reaction evidence="11">
        <text>8-oxo-dGTP + H2O = 8-oxo-dGMP + diphosphate + H(+)</text>
        <dbReference type="Rhea" id="RHEA:31575"/>
        <dbReference type="ChEBI" id="CHEBI:15377"/>
        <dbReference type="ChEBI" id="CHEBI:15378"/>
        <dbReference type="ChEBI" id="CHEBI:33019"/>
        <dbReference type="ChEBI" id="CHEBI:63224"/>
        <dbReference type="ChEBI" id="CHEBI:77896"/>
    </reaction>
    <physiologicalReaction direction="left-to-right" evidence="11">
        <dbReference type="Rhea" id="RHEA:31576"/>
    </physiologicalReaction>
</comment>
<dbReference type="InterPro" id="IPR015797">
    <property type="entry name" value="NUDIX_hydrolase-like_dom_sf"/>
</dbReference>
<dbReference type="GO" id="GO:0008413">
    <property type="term" value="F:8-oxo-7,8-dihydroguanosine triphosphate pyrophosphatase activity"/>
    <property type="evidence" value="ECO:0007669"/>
    <property type="project" value="InterPro"/>
</dbReference>
<dbReference type="GO" id="GO:0005737">
    <property type="term" value="C:cytoplasm"/>
    <property type="evidence" value="ECO:0007669"/>
    <property type="project" value="TreeGrafter"/>
</dbReference>
<evidence type="ECO:0000256" key="19">
    <source>
        <dbReference type="ARBA" id="ARBA00032071"/>
    </source>
</evidence>
<dbReference type="GO" id="GO:0046872">
    <property type="term" value="F:metal ion binding"/>
    <property type="evidence" value="ECO:0007669"/>
    <property type="project" value="UniProtKB-KW"/>
</dbReference>
<dbReference type="PROSITE" id="PS00893">
    <property type="entry name" value="NUDIX_BOX"/>
    <property type="match status" value="1"/>
</dbReference>
<evidence type="ECO:0000256" key="1">
    <source>
        <dbReference type="ARBA" id="ARBA00001946"/>
    </source>
</evidence>
<feature type="non-terminal residue" evidence="25">
    <location>
        <position position="1"/>
    </location>
</feature>
<keyword evidence="5" id="KW-0479">Metal-binding</keyword>
<evidence type="ECO:0000256" key="5">
    <source>
        <dbReference type="ARBA" id="ARBA00022723"/>
    </source>
</evidence>
<dbReference type="GO" id="GO:0008828">
    <property type="term" value="F:dATP diphosphatase activity"/>
    <property type="evidence" value="ECO:0007669"/>
    <property type="project" value="UniProtKB-EC"/>
</dbReference>
<evidence type="ECO:0000256" key="14">
    <source>
        <dbReference type="ARBA" id="ARBA00026218"/>
    </source>
</evidence>
<evidence type="ECO:0000256" key="21">
    <source>
        <dbReference type="ARBA" id="ARBA00048894"/>
    </source>
</evidence>
<dbReference type="CDD" id="cd03427">
    <property type="entry name" value="NUDIX_MTH1_Nudt1"/>
    <property type="match status" value="1"/>
</dbReference>
<dbReference type="PANTHER" id="PTHR43758">
    <property type="entry name" value="7,8-DIHYDRO-8-OXOGUANINE TRIPHOSPHATASE"/>
    <property type="match status" value="1"/>
</dbReference>
<dbReference type="SUPFAM" id="SSF55811">
    <property type="entry name" value="Nudix"/>
    <property type="match status" value="1"/>
</dbReference>
<protein>
    <recommendedName>
        <fullName evidence="14">Oxidized purine nucleoside triphosphate hydrolase</fullName>
        <ecNumber evidence="13">3.6.1.56</ecNumber>
    </recommendedName>
    <alternativeName>
        <fullName evidence="18">2-hydroxy-dATP diphosphatase</fullName>
    </alternativeName>
    <alternativeName>
        <fullName evidence="17">7,8-dihydro-8-oxoguanine triphosphatase</fullName>
    </alternativeName>
    <alternativeName>
        <fullName evidence="16">8-oxo-dGTPase</fullName>
    </alternativeName>
    <alternativeName>
        <fullName evidence="19">Methylated purine nucleoside triphosphate hydrolase</fullName>
    </alternativeName>
    <alternativeName>
        <fullName evidence="15">Nucleoside diphosphate-linked moiety X motif 1</fullName>
    </alternativeName>
</protein>
<comment type="catalytic activity">
    <reaction evidence="20">
        <text>N(6)-methyl-ATP + H2O = N(6)-methyl-AMP + diphosphate + H(+)</text>
        <dbReference type="Rhea" id="RHEA:67608"/>
        <dbReference type="ChEBI" id="CHEBI:15377"/>
        <dbReference type="ChEBI" id="CHEBI:15378"/>
        <dbReference type="ChEBI" id="CHEBI:33019"/>
        <dbReference type="ChEBI" id="CHEBI:144842"/>
        <dbReference type="ChEBI" id="CHEBI:172873"/>
    </reaction>
    <physiologicalReaction direction="left-to-right" evidence="20">
        <dbReference type="Rhea" id="RHEA:67609"/>
    </physiologicalReaction>
</comment>
<evidence type="ECO:0000256" key="3">
    <source>
        <dbReference type="ARBA" id="ARBA00005582"/>
    </source>
</evidence>
<evidence type="ECO:0000256" key="20">
    <source>
        <dbReference type="ARBA" id="ARBA00048002"/>
    </source>
</evidence>
<keyword evidence="26" id="KW-1185">Reference proteome</keyword>
<dbReference type="Gene3D" id="3.90.79.10">
    <property type="entry name" value="Nucleoside Triphosphate Pyrophosphohydrolase"/>
    <property type="match status" value="1"/>
</dbReference>
<dbReference type="AlphaFoldDB" id="A0A0L7R0U7"/>
<evidence type="ECO:0000256" key="23">
    <source>
        <dbReference type="ARBA" id="ARBA00053094"/>
    </source>
</evidence>
<evidence type="ECO:0000256" key="9">
    <source>
        <dbReference type="ARBA" id="ARBA00024448"/>
    </source>
</evidence>
<dbReference type="OrthoDB" id="408303at2759"/>